<feature type="domain" description="C2H2-type" evidence="11">
    <location>
        <begin position="64"/>
        <end position="86"/>
    </location>
</feature>
<dbReference type="PROSITE" id="PS50157">
    <property type="entry name" value="ZINC_FINGER_C2H2_2"/>
    <property type="match status" value="2"/>
</dbReference>
<evidence type="ECO:0000256" key="6">
    <source>
        <dbReference type="ARBA" id="ARBA00022833"/>
    </source>
</evidence>
<keyword evidence="8" id="KW-0539">Nucleus</keyword>
<dbReference type="AlphaFoldDB" id="G1PQ76"/>
<protein>
    <recommendedName>
        <fullName evidence="11">C2H2-type domain-containing protein</fullName>
    </recommendedName>
</protein>
<dbReference type="InterPro" id="IPR013087">
    <property type="entry name" value="Znf_C2H2_type"/>
</dbReference>
<dbReference type="Proteomes" id="UP000001074">
    <property type="component" value="Unassembled WGS sequence"/>
</dbReference>
<organism evidence="12 13">
    <name type="scientific">Myotis lucifugus</name>
    <name type="common">Little brown bat</name>
    <dbReference type="NCBI Taxonomy" id="59463"/>
    <lineage>
        <taxon>Eukaryota</taxon>
        <taxon>Metazoa</taxon>
        <taxon>Chordata</taxon>
        <taxon>Craniata</taxon>
        <taxon>Vertebrata</taxon>
        <taxon>Euteleostomi</taxon>
        <taxon>Mammalia</taxon>
        <taxon>Eutheria</taxon>
        <taxon>Laurasiatheria</taxon>
        <taxon>Chiroptera</taxon>
        <taxon>Yangochiroptera</taxon>
        <taxon>Vespertilionidae</taxon>
        <taxon>Myotis</taxon>
    </lineage>
</organism>
<dbReference type="SUPFAM" id="SSF57667">
    <property type="entry name" value="beta-beta-alpha zinc fingers"/>
    <property type="match status" value="2"/>
</dbReference>
<dbReference type="SMART" id="SM00355">
    <property type="entry name" value="ZnF_C2H2"/>
    <property type="match status" value="2"/>
</dbReference>
<keyword evidence="6" id="KW-0862">Zinc</keyword>
<comment type="similarity">
    <text evidence="2">Belongs to the krueppel C2H2-type zinc-finger protein family.</text>
</comment>
<keyword evidence="4" id="KW-0677">Repeat</keyword>
<keyword evidence="5 9" id="KW-0863">Zinc-finger</keyword>
<dbReference type="FunFam" id="3.30.160.60:FF:003500">
    <property type="entry name" value="zinc finger protein 271"/>
    <property type="match status" value="1"/>
</dbReference>
<evidence type="ECO:0000256" key="3">
    <source>
        <dbReference type="ARBA" id="ARBA00022723"/>
    </source>
</evidence>
<dbReference type="GO" id="GO:0000981">
    <property type="term" value="F:DNA-binding transcription factor activity, RNA polymerase II-specific"/>
    <property type="evidence" value="ECO:0007669"/>
    <property type="project" value="TreeGrafter"/>
</dbReference>
<evidence type="ECO:0000256" key="2">
    <source>
        <dbReference type="ARBA" id="ARBA00006991"/>
    </source>
</evidence>
<evidence type="ECO:0000313" key="13">
    <source>
        <dbReference type="Proteomes" id="UP000001074"/>
    </source>
</evidence>
<evidence type="ECO:0000256" key="9">
    <source>
        <dbReference type="PROSITE-ProRule" id="PRU00042"/>
    </source>
</evidence>
<name>G1PQ76_MYOLU</name>
<sequence length="130" mass="15047">DGETKTKIGELASEEEIIAETEPLTEESDNPRDDVLQDSECREFCELGDTLNEKDKNLFKRRQHNCDECGQSFAWSTGLIRHQRSHWEKPYECDKCGKAFSVSSALVLHQRIHTGEKPYPCHWCIKSFSR</sequence>
<accession>G1PQ76</accession>
<dbReference type="InterPro" id="IPR036236">
    <property type="entry name" value="Znf_C2H2_sf"/>
</dbReference>
<evidence type="ECO:0000256" key="7">
    <source>
        <dbReference type="ARBA" id="ARBA00023125"/>
    </source>
</evidence>
<dbReference type="GO" id="GO:0005654">
    <property type="term" value="C:nucleoplasm"/>
    <property type="evidence" value="ECO:0007669"/>
    <property type="project" value="UniProtKB-ARBA"/>
</dbReference>
<reference evidence="12 13" key="1">
    <citation type="journal article" date="2011" name="Nature">
        <title>A high-resolution map of human evolutionary constraint using 29 mammals.</title>
        <authorList>
            <person name="Lindblad-Toh K."/>
            <person name="Garber M."/>
            <person name="Zuk O."/>
            <person name="Lin M.F."/>
            <person name="Parker B.J."/>
            <person name="Washietl S."/>
            <person name="Kheradpour P."/>
            <person name="Ernst J."/>
            <person name="Jordan G."/>
            <person name="Mauceli E."/>
            <person name="Ward L.D."/>
            <person name="Lowe C.B."/>
            <person name="Holloway A.K."/>
            <person name="Clamp M."/>
            <person name="Gnerre S."/>
            <person name="Alfoldi J."/>
            <person name="Beal K."/>
            <person name="Chang J."/>
            <person name="Clawson H."/>
            <person name="Cuff J."/>
            <person name="Di Palma F."/>
            <person name="Fitzgerald S."/>
            <person name="Flicek P."/>
            <person name="Guttman M."/>
            <person name="Hubisz M.J."/>
            <person name="Jaffe D.B."/>
            <person name="Jungreis I."/>
            <person name="Kent W.J."/>
            <person name="Kostka D."/>
            <person name="Lara M."/>
            <person name="Martins A.L."/>
            <person name="Massingham T."/>
            <person name="Moltke I."/>
            <person name="Raney B.J."/>
            <person name="Rasmussen M.D."/>
            <person name="Robinson J."/>
            <person name="Stark A."/>
            <person name="Vilella A.J."/>
            <person name="Wen J."/>
            <person name="Xie X."/>
            <person name="Zody M.C."/>
            <person name="Baldwin J."/>
            <person name="Bloom T."/>
            <person name="Chin C.W."/>
            <person name="Heiman D."/>
            <person name="Nicol R."/>
            <person name="Nusbaum C."/>
            <person name="Young S."/>
            <person name="Wilkinson J."/>
            <person name="Worley K.C."/>
            <person name="Kovar C.L."/>
            <person name="Muzny D.M."/>
            <person name="Gibbs R.A."/>
            <person name="Cree A."/>
            <person name="Dihn H.H."/>
            <person name="Fowler G."/>
            <person name="Jhangiani S."/>
            <person name="Joshi V."/>
            <person name="Lee S."/>
            <person name="Lewis L.R."/>
            <person name="Nazareth L.V."/>
            <person name="Okwuonu G."/>
            <person name="Santibanez J."/>
            <person name="Warren W.C."/>
            <person name="Mardis E.R."/>
            <person name="Weinstock G.M."/>
            <person name="Wilson R.K."/>
            <person name="Delehaunty K."/>
            <person name="Dooling D."/>
            <person name="Fronik C."/>
            <person name="Fulton L."/>
            <person name="Fulton B."/>
            <person name="Graves T."/>
            <person name="Minx P."/>
            <person name="Sodergren E."/>
            <person name="Birney E."/>
            <person name="Margulies E.H."/>
            <person name="Herrero J."/>
            <person name="Green E.D."/>
            <person name="Haussler D."/>
            <person name="Siepel A."/>
            <person name="Goldman N."/>
            <person name="Pollard K.S."/>
            <person name="Pedersen J.S."/>
            <person name="Lander E.S."/>
            <person name="Kellis M."/>
        </authorList>
    </citation>
    <scope>NUCLEOTIDE SEQUENCE [LARGE SCALE GENOMIC DNA]</scope>
</reference>
<dbReference type="eggNOG" id="KOG1721">
    <property type="taxonomic scope" value="Eukaryota"/>
</dbReference>
<dbReference type="PROSITE" id="PS00028">
    <property type="entry name" value="ZINC_FINGER_C2H2_1"/>
    <property type="match status" value="2"/>
</dbReference>
<reference evidence="12" key="3">
    <citation type="submission" date="2025-09" db="UniProtKB">
        <authorList>
            <consortium name="Ensembl"/>
        </authorList>
    </citation>
    <scope>IDENTIFICATION</scope>
</reference>
<dbReference type="GO" id="GO:0000978">
    <property type="term" value="F:RNA polymerase II cis-regulatory region sequence-specific DNA binding"/>
    <property type="evidence" value="ECO:0007669"/>
    <property type="project" value="TreeGrafter"/>
</dbReference>
<keyword evidence="7" id="KW-0238">DNA-binding</keyword>
<proteinExistence type="inferred from homology"/>
<comment type="subcellular location">
    <subcellularLocation>
        <location evidence="1">Nucleus</location>
    </subcellularLocation>
</comment>
<dbReference type="InParanoid" id="G1PQ76"/>
<evidence type="ECO:0000256" key="8">
    <source>
        <dbReference type="ARBA" id="ARBA00023242"/>
    </source>
</evidence>
<feature type="compositionally biased region" description="Acidic residues" evidence="10">
    <location>
        <begin position="12"/>
        <end position="28"/>
    </location>
</feature>
<dbReference type="Pfam" id="PF00096">
    <property type="entry name" value="zf-C2H2"/>
    <property type="match status" value="1"/>
</dbReference>
<dbReference type="EMBL" id="AAPE02041773">
    <property type="status" value="NOT_ANNOTATED_CDS"/>
    <property type="molecule type" value="Genomic_DNA"/>
</dbReference>
<evidence type="ECO:0000256" key="5">
    <source>
        <dbReference type="ARBA" id="ARBA00022771"/>
    </source>
</evidence>
<dbReference type="PANTHER" id="PTHR23226">
    <property type="entry name" value="ZINC FINGER AND SCAN DOMAIN-CONTAINING"/>
    <property type="match status" value="1"/>
</dbReference>
<evidence type="ECO:0000256" key="4">
    <source>
        <dbReference type="ARBA" id="ARBA00022737"/>
    </source>
</evidence>
<evidence type="ECO:0000313" key="12">
    <source>
        <dbReference type="Ensembl" id="ENSMLUP00000013211.2"/>
    </source>
</evidence>
<dbReference type="Ensembl" id="ENSMLUT00000014522.2">
    <property type="protein sequence ID" value="ENSMLUP00000013211.2"/>
    <property type="gene ID" value="ENSMLUG00000014514.2"/>
</dbReference>
<feature type="region of interest" description="Disordered" evidence="10">
    <location>
        <begin position="1"/>
        <end position="34"/>
    </location>
</feature>
<dbReference type="HOGENOM" id="CLU_134153_0_0_1"/>
<dbReference type="PANTHER" id="PTHR23226:SF366">
    <property type="entry name" value="ZINC FINGER PROTEIN ZFP2"/>
    <property type="match status" value="1"/>
</dbReference>
<reference evidence="12" key="2">
    <citation type="submission" date="2025-08" db="UniProtKB">
        <authorList>
            <consortium name="Ensembl"/>
        </authorList>
    </citation>
    <scope>IDENTIFICATION</scope>
</reference>
<dbReference type="FunFam" id="3.30.160.60:FF:000348">
    <property type="entry name" value="zinc finger protein 260"/>
    <property type="match status" value="1"/>
</dbReference>
<evidence type="ECO:0000256" key="10">
    <source>
        <dbReference type="SAM" id="MobiDB-lite"/>
    </source>
</evidence>
<evidence type="ECO:0000256" key="1">
    <source>
        <dbReference type="ARBA" id="ARBA00004123"/>
    </source>
</evidence>
<feature type="domain" description="C2H2-type" evidence="11">
    <location>
        <begin position="91"/>
        <end position="118"/>
    </location>
</feature>
<evidence type="ECO:0000259" key="11">
    <source>
        <dbReference type="PROSITE" id="PS50157"/>
    </source>
</evidence>
<dbReference type="Gene3D" id="3.30.160.60">
    <property type="entry name" value="Classic Zinc Finger"/>
    <property type="match status" value="3"/>
</dbReference>
<dbReference type="Pfam" id="PF13912">
    <property type="entry name" value="zf-C2H2_6"/>
    <property type="match status" value="1"/>
</dbReference>
<keyword evidence="13" id="KW-1185">Reference proteome</keyword>
<dbReference type="STRING" id="59463.ENSMLUP00000013211"/>
<keyword evidence="3" id="KW-0479">Metal-binding</keyword>
<dbReference type="GeneTree" id="ENSGT00940000163682"/>
<dbReference type="GO" id="GO:0008270">
    <property type="term" value="F:zinc ion binding"/>
    <property type="evidence" value="ECO:0007669"/>
    <property type="project" value="UniProtKB-KW"/>
</dbReference>